<dbReference type="AlphaFoldDB" id="A0A7W5FSR2"/>
<dbReference type="GO" id="GO:0016706">
    <property type="term" value="F:2-oxoglutarate-dependent dioxygenase activity"/>
    <property type="evidence" value="ECO:0007669"/>
    <property type="project" value="UniProtKB-ARBA"/>
</dbReference>
<keyword evidence="3" id="KW-1185">Reference proteome</keyword>
<proteinExistence type="predicted"/>
<keyword evidence="2" id="KW-0560">Oxidoreductase</keyword>
<dbReference type="EMBL" id="JACHXD010000002">
    <property type="protein sequence ID" value="MBB3118010.1"/>
    <property type="molecule type" value="Genomic_DNA"/>
</dbReference>
<evidence type="ECO:0000313" key="2">
    <source>
        <dbReference type="EMBL" id="MBB3118010.1"/>
    </source>
</evidence>
<dbReference type="PANTHER" id="PTHR20883">
    <property type="entry name" value="PHYTANOYL-COA DIOXYGENASE DOMAIN CONTAINING 1"/>
    <property type="match status" value="1"/>
</dbReference>
<dbReference type="Pfam" id="PF05721">
    <property type="entry name" value="PhyH"/>
    <property type="match status" value="1"/>
</dbReference>
<dbReference type="PANTHER" id="PTHR20883:SF48">
    <property type="entry name" value="ECTOINE DIOXYGENASE"/>
    <property type="match status" value="1"/>
</dbReference>
<dbReference type="RefSeq" id="WP_183439931.1">
    <property type="nucleotide sequence ID" value="NZ_JACHXD010000002.1"/>
</dbReference>
<dbReference type="SUPFAM" id="SSF51197">
    <property type="entry name" value="Clavaminate synthase-like"/>
    <property type="match status" value="1"/>
</dbReference>
<reference evidence="2 3" key="1">
    <citation type="submission" date="2020-08" db="EMBL/GenBank/DDBJ databases">
        <title>Genomic Encyclopedia of Type Strains, Phase III (KMG-III): the genomes of soil and plant-associated and newly described type strains.</title>
        <authorList>
            <person name="Whitman W."/>
        </authorList>
    </citation>
    <scope>NUCLEOTIDE SEQUENCE [LARGE SCALE GENOMIC DNA]</scope>
    <source>
        <strain evidence="2 3">CECT 8897</strain>
    </source>
</reference>
<dbReference type="GO" id="GO:0005506">
    <property type="term" value="F:iron ion binding"/>
    <property type="evidence" value="ECO:0007669"/>
    <property type="project" value="UniProtKB-ARBA"/>
</dbReference>
<dbReference type="Gene3D" id="2.60.120.620">
    <property type="entry name" value="q2cbj1_9rhob like domain"/>
    <property type="match status" value="1"/>
</dbReference>
<evidence type="ECO:0000313" key="3">
    <source>
        <dbReference type="Proteomes" id="UP000541535"/>
    </source>
</evidence>
<comment type="caution">
    <text evidence="2">The sequence shown here is derived from an EMBL/GenBank/DDBJ whole genome shotgun (WGS) entry which is preliminary data.</text>
</comment>
<dbReference type="EC" id="1.14.11.-" evidence="2"/>
<evidence type="ECO:0000256" key="1">
    <source>
        <dbReference type="ARBA" id="ARBA00001954"/>
    </source>
</evidence>
<dbReference type="Proteomes" id="UP000541535">
    <property type="component" value="Unassembled WGS sequence"/>
</dbReference>
<accession>A0A7W5FSR2</accession>
<name>A0A7W5FSR2_9BURK</name>
<gene>
    <name evidence="2" type="ORF">FHS03_001036</name>
</gene>
<comment type="cofactor">
    <cofactor evidence="1">
        <name>Fe(2+)</name>
        <dbReference type="ChEBI" id="CHEBI:29033"/>
    </cofactor>
</comment>
<organism evidence="2 3">
    <name type="scientific">Pseudoduganella violacea</name>
    <dbReference type="NCBI Taxonomy" id="1715466"/>
    <lineage>
        <taxon>Bacteria</taxon>
        <taxon>Pseudomonadati</taxon>
        <taxon>Pseudomonadota</taxon>
        <taxon>Betaproteobacteria</taxon>
        <taxon>Burkholderiales</taxon>
        <taxon>Oxalobacteraceae</taxon>
        <taxon>Telluria group</taxon>
        <taxon>Pseudoduganella</taxon>
    </lineage>
</organism>
<sequence>MLTTEHLKQFAEDGYFVYPGCLSERAVRNLRAETDICAADREDPGLVREKDGDTVRGMHGIHLRNEMMSKLCRHPTLLALAKGVLGEDVYVHQFKLNIKAAFVGDVWEWHQDMTFYHREDEVPHPHFLTIAVLLDDVTEFNGPLLLIPGSHKEGFKDSNKHTIEAYDAESSWLSNTTAKLRYTVEHDTLRRLVHTHGLAAPKGKAGDIIVFHANVFHGSGVNMSPFDRRVAFISYNSVKNPPQPTRAQRPEFLCARNCAALQPCHDEVLM</sequence>
<dbReference type="InterPro" id="IPR008775">
    <property type="entry name" value="Phytyl_CoA_dOase-like"/>
</dbReference>
<protein>
    <submittedName>
        <fullName evidence="2">Ectoine hydroxylase</fullName>
        <ecNumber evidence="2">1.14.11.-</ecNumber>
    </submittedName>
</protein>